<proteinExistence type="predicted"/>
<dbReference type="EMBL" id="JACIBT010000020">
    <property type="protein sequence ID" value="MBB3668460.1"/>
    <property type="molecule type" value="Genomic_DNA"/>
</dbReference>
<feature type="chain" id="PRO_5039291976" description="DUF4232 domain-containing protein" evidence="2">
    <location>
        <begin position="21"/>
        <end position="255"/>
    </location>
</feature>
<feature type="compositionally biased region" description="Low complexity" evidence="1">
    <location>
        <begin position="150"/>
        <end position="166"/>
    </location>
</feature>
<evidence type="ECO:0000256" key="2">
    <source>
        <dbReference type="SAM" id="SignalP"/>
    </source>
</evidence>
<dbReference type="InterPro" id="IPR025326">
    <property type="entry name" value="DUF4232"/>
</dbReference>
<evidence type="ECO:0000256" key="1">
    <source>
        <dbReference type="SAM" id="MobiDB-lite"/>
    </source>
</evidence>
<dbReference type="PROSITE" id="PS51257">
    <property type="entry name" value="PROKAR_LIPOPROTEIN"/>
    <property type="match status" value="1"/>
</dbReference>
<feature type="domain" description="DUF4232" evidence="3">
    <location>
        <begin position="92"/>
        <end position="212"/>
    </location>
</feature>
<keyword evidence="5" id="KW-1185">Reference proteome</keyword>
<evidence type="ECO:0000313" key="5">
    <source>
        <dbReference type="Proteomes" id="UP000547528"/>
    </source>
</evidence>
<feature type="region of interest" description="Disordered" evidence="1">
    <location>
        <begin position="20"/>
        <end position="73"/>
    </location>
</feature>
<accession>A0A7W5TRD0</accession>
<feature type="compositionally biased region" description="Polar residues" evidence="1">
    <location>
        <begin position="27"/>
        <end position="36"/>
    </location>
</feature>
<comment type="caution">
    <text evidence="4">The sequence shown here is derived from an EMBL/GenBank/DDBJ whole genome shotgun (WGS) entry which is preliminary data.</text>
</comment>
<evidence type="ECO:0000313" key="4">
    <source>
        <dbReference type="EMBL" id="MBB3668460.1"/>
    </source>
</evidence>
<dbReference type="Proteomes" id="UP000547528">
    <property type="component" value="Unassembled WGS sequence"/>
</dbReference>
<organism evidence="4 5">
    <name type="scientific">Garicola koreensis</name>
    <dbReference type="NCBI Taxonomy" id="1262554"/>
    <lineage>
        <taxon>Bacteria</taxon>
        <taxon>Bacillati</taxon>
        <taxon>Actinomycetota</taxon>
        <taxon>Actinomycetes</taxon>
        <taxon>Micrococcales</taxon>
        <taxon>Micrococcaceae</taxon>
        <taxon>Garicola</taxon>
    </lineage>
</organism>
<feature type="signal peptide" evidence="2">
    <location>
        <begin position="1"/>
        <end position="20"/>
    </location>
</feature>
<protein>
    <recommendedName>
        <fullName evidence="3">DUF4232 domain-containing protein</fullName>
    </recommendedName>
</protein>
<evidence type="ECO:0000259" key="3">
    <source>
        <dbReference type="Pfam" id="PF14016"/>
    </source>
</evidence>
<keyword evidence="2" id="KW-0732">Signal</keyword>
<reference evidence="4 5" key="1">
    <citation type="submission" date="2020-08" db="EMBL/GenBank/DDBJ databases">
        <title>Sequencing the genomes of 1000 actinobacteria strains.</title>
        <authorList>
            <person name="Klenk H.-P."/>
        </authorList>
    </citation>
    <scope>NUCLEOTIDE SEQUENCE [LARGE SCALE GENOMIC DNA]</scope>
    <source>
        <strain evidence="4 5">DSM 28238</strain>
    </source>
</reference>
<dbReference type="RefSeq" id="WP_183358843.1">
    <property type="nucleotide sequence ID" value="NZ_BAABKR010000003.1"/>
</dbReference>
<dbReference type="AlphaFoldDB" id="A0A7W5TRD0"/>
<gene>
    <name evidence="4" type="ORF">FHX47_002096</name>
</gene>
<feature type="region of interest" description="Disordered" evidence="1">
    <location>
        <begin position="150"/>
        <end position="171"/>
    </location>
</feature>
<dbReference type="Pfam" id="PF14016">
    <property type="entry name" value="DUF4232"/>
    <property type="match status" value="1"/>
</dbReference>
<name>A0A7W5TRD0_9MICC</name>
<sequence length="255" mass="27041">MRGRRTAGLLAAAVLLAGCAADPPDSDATSETATSPQPNPPSSIGEAAEEEVGTDWKAGPTAPVPEEPELSDQQRTEMLRLAATHPHTEDSCEAAELTGQLRYTDAATGSRYGVVLLRNDGEAPCTLQGHPGLGGRGEHGHPFHIQVEQSGATQAEQAESAQAQHSPPVRLSPGDIASADIRWGSALAGAESEWIETLYVQLTRGSTPLPVHIGERGIIDDPDEPAPDISTFTTVRIQPFEPVDQLWLQQVRELG</sequence>